<evidence type="ECO:0000259" key="1">
    <source>
        <dbReference type="PROSITE" id="PS50090"/>
    </source>
</evidence>
<dbReference type="PANTHER" id="PTHR45614:SF253">
    <property type="entry name" value="CHROMOSOME UNDETERMINED SCAFFOLD_38, WHOLE GENOME SHOTGUN SEQUENCE"/>
    <property type="match status" value="1"/>
</dbReference>
<proteinExistence type="predicted"/>
<accession>A0A1J4JU83</accession>
<gene>
    <name evidence="3" type="ORF">TRFO_30115</name>
</gene>
<reference evidence="3" key="1">
    <citation type="submission" date="2016-10" db="EMBL/GenBank/DDBJ databases">
        <authorList>
            <person name="Benchimol M."/>
            <person name="Almeida L.G."/>
            <person name="Vasconcelos A.T."/>
            <person name="Perreira-Neves A."/>
            <person name="Rosa I.A."/>
            <person name="Tasca T."/>
            <person name="Bogo M.R."/>
            <person name="de Souza W."/>
        </authorList>
    </citation>
    <scope>NUCLEOTIDE SEQUENCE [LARGE SCALE GENOMIC DNA]</scope>
    <source>
        <strain evidence="3">K</strain>
    </source>
</reference>
<dbReference type="EMBL" id="MLAK01000856">
    <property type="protein sequence ID" value="OHT02711.1"/>
    <property type="molecule type" value="Genomic_DNA"/>
</dbReference>
<dbReference type="OrthoDB" id="2143914at2759"/>
<dbReference type="VEuPathDB" id="TrichDB:TRFO_30115"/>
<comment type="caution">
    <text evidence="3">The sequence shown here is derived from an EMBL/GenBank/DDBJ whole genome shotgun (WGS) entry which is preliminary data.</text>
</comment>
<dbReference type="GeneID" id="94841869"/>
<evidence type="ECO:0000313" key="4">
    <source>
        <dbReference type="Proteomes" id="UP000179807"/>
    </source>
</evidence>
<evidence type="ECO:0000313" key="3">
    <source>
        <dbReference type="EMBL" id="OHT02711.1"/>
    </source>
</evidence>
<feature type="domain" description="Myb-like" evidence="1">
    <location>
        <begin position="69"/>
        <end position="119"/>
    </location>
</feature>
<dbReference type="SMART" id="SM00717">
    <property type="entry name" value="SANT"/>
    <property type="match status" value="2"/>
</dbReference>
<evidence type="ECO:0000259" key="2">
    <source>
        <dbReference type="PROSITE" id="PS51294"/>
    </source>
</evidence>
<dbReference type="PANTHER" id="PTHR45614">
    <property type="entry name" value="MYB PROTEIN-RELATED"/>
    <property type="match status" value="1"/>
</dbReference>
<dbReference type="GO" id="GO:0000981">
    <property type="term" value="F:DNA-binding transcription factor activity, RNA polymerase II-specific"/>
    <property type="evidence" value="ECO:0007669"/>
    <property type="project" value="TreeGrafter"/>
</dbReference>
<dbReference type="CDD" id="cd00167">
    <property type="entry name" value="SANT"/>
    <property type="match status" value="2"/>
</dbReference>
<dbReference type="RefSeq" id="XP_068355847.1">
    <property type="nucleotide sequence ID" value="XM_068507165.1"/>
</dbReference>
<dbReference type="GO" id="GO:0005634">
    <property type="term" value="C:nucleus"/>
    <property type="evidence" value="ECO:0007669"/>
    <property type="project" value="TreeGrafter"/>
</dbReference>
<dbReference type="Gene3D" id="1.10.10.60">
    <property type="entry name" value="Homeodomain-like"/>
    <property type="match status" value="2"/>
</dbReference>
<sequence length="170" mass="19901">MTECSGKNNKYISPYKISKVRRRVFTRDEDEKLFQIMTSGEFVNWEYVAQQIPGRTIRQCRDRWINYLSPKNSFEPWSLEEDMIIVKKVNEIGHKWAMIAKHLPGRSDNGIKNHWNAKLKRVCMCSNCGVLHINIKKYLEEISNKNTALLSEAESNIIKPEIAQIDCHQC</sequence>
<dbReference type="InterPro" id="IPR009057">
    <property type="entry name" value="Homeodomain-like_sf"/>
</dbReference>
<dbReference type="Proteomes" id="UP000179807">
    <property type="component" value="Unassembled WGS sequence"/>
</dbReference>
<dbReference type="PROSITE" id="PS50090">
    <property type="entry name" value="MYB_LIKE"/>
    <property type="match status" value="2"/>
</dbReference>
<keyword evidence="4" id="KW-1185">Reference proteome</keyword>
<dbReference type="InterPro" id="IPR017930">
    <property type="entry name" value="Myb_dom"/>
</dbReference>
<feature type="domain" description="HTH myb-type" evidence="2">
    <location>
        <begin position="17"/>
        <end position="72"/>
    </location>
</feature>
<feature type="domain" description="Myb-like" evidence="1">
    <location>
        <begin position="17"/>
        <end position="68"/>
    </location>
</feature>
<dbReference type="InterPro" id="IPR050560">
    <property type="entry name" value="MYB_TF"/>
</dbReference>
<feature type="domain" description="HTH myb-type" evidence="2">
    <location>
        <begin position="76"/>
        <end position="123"/>
    </location>
</feature>
<dbReference type="Pfam" id="PF00249">
    <property type="entry name" value="Myb_DNA-binding"/>
    <property type="match status" value="2"/>
</dbReference>
<organism evidence="3 4">
    <name type="scientific">Tritrichomonas foetus</name>
    <dbReference type="NCBI Taxonomy" id="1144522"/>
    <lineage>
        <taxon>Eukaryota</taxon>
        <taxon>Metamonada</taxon>
        <taxon>Parabasalia</taxon>
        <taxon>Tritrichomonadida</taxon>
        <taxon>Tritrichomonadidae</taxon>
        <taxon>Tritrichomonas</taxon>
    </lineage>
</organism>
<name>A0A1J4JU83_9EUKA</name>
<protein>
    <submittedName>
        <fullName evidence="3">Myb-like DNA-binding domain containing protein</fullName>
    </submittedName>
</protein>
<dbReference type="GO" id="GO:0000978">
    <property type="term" value="F:RNA polymerase II cis-regulatory region sequence-specific DNA binding"/>
    <property type="evidence" value="ECO:0007669"/>
    <property type="project" value="TreeGrafter"/>
</dbReference>
<dbReference type="PROSITE" id="PS51294">
    <property type="entry name" value="HTH_MYB"/>
    <property type="match status" value="2"/>
</dbReference>
<dbReference type="InterPro" id="IPR001005">
    <property type="entry name" value="SANT/Myb"/>
</dbReference>
<dbReference type="SUPFAM" id="SSF46689">
    <property type="entry name" value="Homeodomain-like"/>
    <property type="match status" value="1"/>
</dbReference>
<dbReference type="AlphaFoldDB" id="A0A1J4JU83"/>